<dbReference type="PANTHER" id="PTHR11961">
    <property type="entry name" value="CYTOCHROME C"/>
    <property type="match status" value="1"/>
</dbReference>
<evidence type="ECO:0000259" key="8">
    <source>
        <dbReference type="PROSITE" id="PS51007"/>
    </source>
</evidence>
<reference evidence="9 10" key="1">
    <citation type="submission" date="2015-12" db="EMBL/GenBank/DDBJ databases">
        <title>Genome sequence of the marine Rhodobacteraceae strain O3.65, Candidatus Tritonibacter horizontis.</title>
        <authorList>
            <person name="Poehlein A."/>
            <person name="Giebel H.A."/>
            <person name="Voget S."/>
            <person name="Brinkhoff T."/>
        </authorList>
    </citation>
    <scope>NUCLEOTIDE SEQUENCE [LARGE SCALE GENOMIC DNA]</scope>
    <source>
        <strain evidence="9 10">O3.65</strain>
    </source>
</reference>
<dbReference type="InterPro" id="IPR036909">
    <property type="entry name" value="Cyt_c-like_dom_sf"/>
</dbReference>
<keyword evidence="7" id="KW-0732">Signal</keyword>
<evidence type="ECO:0000313" key="10">
    <source>
        <dbReference type="Proteomes" id="UP000068382"/>
    </source>
</evidence>
<dbReference type="EMBL" id="LPUY01000053">
    <property type="protein sequence ID" value="KUP93401.1"/>
    <property type="molecule type" value="Genomic_DNA"/>
</dbReference>
<dbReference type="GO" id="GO:0020037">
    <property type="term" value="F:heme binding"/>
    <property type="evidence" value="ECO:0007669"/>
    <property type="project" value="InterPro"/>
</dbReference>
<dbReference type="OrthoDB" id="9805828at2"/>
<name>A0A132BYD3_9RHOB</name>
<accession>A0A132BYD3</accession>
<dbReference type="GO" id="GO:0046872">
    <property type="term" value="F:metal ion binding"/>
    <property type="evidence" value="ECO:0007669"/>
    <property type="project" value="UniProtKB-KW"/>
</dbReference>
<feature type="signal peptide" evidence="7">
    <location>
        <begin position="1"/>
        <end position="22"/>
    </location>
</feature>
<dbReference type="RefSeq" id="WP_106406176.1">
    <property type="nucleotide sequence ID" value="NZ_LPUY01000053.1"/>
</dbReference>
<evidence type="ECO:0000256" key="1">
    <source>
        <dbReference type="ARBA" id="ARBA00022448"/>
    </source>
</evidence>
<keyword evidence="5 6" id="KW-0408">Iron</keyword>
<keyword evidence="3 6" id="KW-0479">Metal-binding</keyword>
<gene>
    <name evidence="9" type="ORF">TRIHO_17420</name>
</gene>
<dbReference type="Proteomes" id="UP000068382">
    <property type="component" value="Unassembled WGS sequence"/>
</dbReference>
<feature type="domain" description="Cytochrome c" evidence="8">
    <location>
        <begin position="26"/>
        <end position="129"/>
    </location>
</feature>
<dbReference type="InterPro" id="IPR009056">
    <property type="entry name" value="Cyt_c-like_dom"/>
</dbReference>
<dbReference type="Pfam" id="PF00034">
    <property type="entry name" value="Cytochrom_C"/>
    <property type="match status" value="1"/>
</dbReference>
<organism evidence="9 10">
    <name type="scientific">Tritonibacter horizontis</name>
    <dbReference type="NCBI Taxonomy" id="1768241"/>
    <lineage>
        <taxon>Bacteria</taxon>
        <taxon>Pseudomonadati</taxon>
        <taxon>Pseudomonadota</taxon>
        <taxon>Alphaproteobacteria</taxon>
        <taxon>Rhodobacterales</taxon>
        <taxon>Paracoccaceae</taxon>
        <taxon>Tritonibacter</taxon>
    </lineage>
</organism>
<dbReference type="GO" id="GO:0009055">
    <property type="term" value="F:electron transfer activity"/>
    <property type="evidence" value="ECO:0007669"/>
    <property type="project" value="InterPro"/>
</dbReference>
<evidence type="ECO:0000313" key="9">
    <source>
        <dbReference type="EMBL" id="KUP93401.1"/>
    </source>
</evidence>
<keyword evidence="10" id="KW-1185">Reference proteome</keyword>
<dbReference type="PRINTS" id="PR00604">
    <property type="entry name" value="CYTCHRMECIAB"/>
</dbReference>
<evidence type="ECO:0000256" key="6">
    <source>
        <dbReference type="PROSITE-ProRule" id="PRU00433"/>
    </source>
</evidence>
<keyword evidence="2 6" id="KW-0349">Heme</keyword>
<keyword evidence="4" id="KW-0249">Electron transport</keyword>
<proteinExistence type="predicted"/>
<sequence>MSMKVTTRLFAVLALAVGPASAVVAQDAEAGAKVFKKCAACHAVGEGADHKVGPALNGIVGAPAGAIAGFRYSTAMVAAGEAGVIWDDATLAAFLTKPKDVVAKTKMSFPGLKKDEDLLNVIAYLKSFPDR</sequence>
<dbReference type="Gene3D" id="1.10.760.10">
    <property type="entry name" value="Cytochrome c-like domain"/>
    <property type="match status" value="1"/>
</dbReference>
<evidence type="ECO:0000256" key="7">
    <source>
        <dbReference type="SAM" id="SignalP"/>
    </source>
</evidence>
<feature type="chain" id="PRO_5007288684" evidence="7">
    <location>
        <begin position="23"/>
        <end position="131"/>
    </location>
</feature>
<dbReference type="PATRIC" id="fig|1768241.3.peg.1829"/>
<evidence type="ECO:0000256" key="5">
    <source>
        <dbReference type="ARBA" id="ARBA00023004"/>
    </source>
</evidence>
<evidence type="ECO:0000256" key="4">
    <source>
        <dbReference type="ARBA" id="ARBA00022982"/>
    </source>
</evidence>
<dbReference type="InterPro" id="IPR002327">
    <property type="entry name" value="Cyt_c_1A/1B"/>
</dbReference>
<dbReference type="PROSITE" id="PS51007">
    <property type="entry name" value="CYTC"/>
    <property type="match status" value="1"/>
</dbReference>
<keyword evidence="1" id="KW-0813">Transport</keyword>
<dbReference type="SUPFAM" id="SSF46626">
    <property type="entry name" value="Cytochrome c"/>
    <property type="match status" value="1"/>
</dbReference>
<evidence type="ECO:0000256" key="2">
    <source>
        <dbReference type="ARBA" id="ARBA00022617"/>
    </source>
</evidence>
<dbReference type="AlphaFoldDB" id="A0A132BYD3"/>
<comment type="caution">
    <text evidence="9">The sequence shown here is derived from an EMBL/GenBank/DDBJ whole genome shotgun (WGS) entry which is preliminary data.</text>
</comment>
<evidence type="ECO:0000256" key="3">
    <source>
        <dbReference type="ARBA" id="ARBA00022723"/>
    </source>
</evidence>
<protein>
    <submittedName>
        <fullName evidence="9">Cytochrome c2</fullName>
    </submittedName>
</protein>